<geneLocation type="mitochondrion" evidence="1"/>
<evidence type="ECO:0000313" key="2">
    <source>
        <dbReference type="Proteomes" id="UP000290189"/>
    </source>
</evidence>
<gene>
    <name evidence="1" type="ORF">PLBR_LOCUS592</name>
</gene>
<accession>A0A3P3XZJ7</accession>
<reference evidence="1 2" key="1">
    <citation type="submission" date="2018-03" db="EMBL/GenBank/DDBJ databases">
        <authorList>
            <person name="Fogelqvist J."/>
        </authorList>
    </citation>
    <scope>NUCLEOTIDE SEQUENCE [LARGE SCALE GENOMIC DNA]</scope>
</reference>
<evidence type="ECO:0000313" key="1">
    <source>
        <dbReference type="EMBL" id="SPQ93377.1"/>
    </source>
</evidence>
<organism evidence="1 2">
    <name type="scientific">Plasmodiophora brassicae</name>
    <name type="common">Clubroot disease agent</name>
    <dbReference type="NCBI Taxonomy" id="37360"/>
    <lineage>
        <taxon>Eukaryota</taxon>
        <taxon>Sar</taxon>
        <taxon>Rhizaria</taxon>
        <taxon>Endomyxa</taxon>
        <taxon>Phytomyxea</taxon>
        <taxon>Plasmodiophorida</taxon>
        <taxon>Plasmodiophoridae</taxon>
        <taxon>Plasmodiophora</taxon>
    </lineage>
</organism>
<protein>
    <submittedName>
        <fullName evidence="1">Uncharacterized protein</fullName>
    </submittedName>
</protein>
<keyword evidence="1" id="KW-0496">Mitochondrion</keyword>
<dbReference type="AlphaFoldDB" id="A0A3P3XZJ7"/>
<sequence>MEHADKASIIESVLQTIELNYERDGDRFEFQVDGEVHTIAVADDRLVMEAVFLRRIDETQVKQALEVVTKAPSDALGHCGVTFNTKSGEVKWRSSIMLVDPDPSGLVKVCLAMFLDLLNVIPALSRLLDDVLSRSPHRHGHTCLQCPDLCSES</sequence>
<proteinExistence type="predicted"/>
<dbReference type="Proteomes" id="UP000290189">
    <property type="component" value="Unassembled WGS sequence"/>
</dbReference>
<dbReference type="EMBL" id="OVEO01000001">
    <property type="protein sequence ID" value="SPQ93377.1"/>
    <property type="molecule type" value="Genomic_DNA"/>
</dbReference>
<name>A0A3P3XZJ7_PLABS</name>